<sequence>MLPSGVGVLTYGFLFLTCVLWFTALILPSWFVFSMKFEKSKILYMDEARIGLLYNNECRQGSCWQVSHSDDNRPYSSLMPAMLELQIESISALLFCSASFVLLLFTQKGSTKFSSTRFVSTAVLILPIAYILEIILIIRATLAYKEMSIAFKRLEVIIPLKVEMKFPYCLLVSGIGTIFAFLGWVSCIYLHRKFRESHNRNKDQVTATSNNESHT</sequence>
<reference evidence="2" key="1">
    <citation type="submission" date="2022-08" db="UniProtKB">
        <authorList>
            <consortium name="EnsemblMetazoa"/>
        </authorList>
    </citation>
    <scope>IDENTIFICATION</scope>
    <source>
        <strain evidence="2">05x7-T-G4-1.051#20</strain>
    </source>
</reference>
<keyword evidence="3" id="KW-1185">Reference proteome</keyword>
<evidence type="ECO:0000313" key="3">
    <source>
        <dbReference type="Proteomes" id="UP000005408"/>
    </source>
</evidence>
<keyword evidence="1" id="KW-0472">Membrane</keyword>
<protein>
    <submittedName>
        <fullName evidence="2">Uncharacterized protein</fullName>
    </submittedName>
</protein>
<feature type="transmembrane region" description="Helical" evidence="1">
    <location>
        <begin position="170"/>
        <end position="190"/>
    </location>
</feature>
<evidence type="ECO:0000313" key="2">
    <source>
        <dbReference type="EnsemblMetazoa" id="G32311.1:cds"/>
    </source>
</evidence>
<dbReference type="AlphaFoldDB" id="A0A8W8MH79"/>
<dbReference type="Proteomes" id="UP000005408">
    <property type="component" value="Unassembled WGS sequence"/>
</dbReference>
<organism evidence="2 3">
    <name type="scientific">Magallana gigas</name>
    <name type="common">Pacific oyster</name>
    <name type="synonym">Crassostrea gigas</name>
    <dbReference type="NCBI Taxonomy" id="29159"/>
    <lineage>
        <taxon>Eukaryota</taxon>
        <taxon>Metazoa</taxon>
        <taxon>Spiralia</taxon>
        <taxon>Lophotrochozoa</taxon>
        <taxon>Mollusca</taxon>
        <taxon>Bivalvia</taxon>
        <taxon>Autobranchia</taxon>
        <taxon>Pteriomorphia</taxon>
        <taxon>Ostreida</taxon>
        <taxon>Ostreoidea</taxon>
        <taxon>Ostreidae</taxon>
        <taxon>Magallana</taxon>
    </lineage>
</organism>
<feature type="transmembrane region" description="Helical" evidence="1">
    <location>
        <begin position="12"/>
        <end position="33"/>
    </location>
</feature>
<accession>A0A8W8MH79</accession>
<keyword evidence="1" id="KW-1133">Transmembrane helix</keyword>
<keyword evidence="1" id="KW-0812">Transmembrane</keyword>
<feature type="transmembrane region" description="Helical" evidence="1">
    <location>
        <begin position="85"/>
        <end position="106"/>
    </location>
</feature>
<name>A0A8W8MH79_MAGGI</name>
<feature type="transmembrane region" description="Helical" evidence="1">
    <location>
        <begin position="118"/>
        <end position="138"/>
    </location>
</feature>
<evidence type="ECO:0000256" key="1">
    <source>
        <dbReference type="SAM" id="Phobius"/>
    </source>
</evidence>
<dbReference type="EnsemblMetazoa" id="G32311.1">
    <property type="protein sequence ID" value="G32311.1:cds"/>
    <property type="gene ID" value="G32311"/>
</dbReference>
<proteinExistence type="predicted"/>